<keyword evidence="2" id="KW-1185">Reference proteome</keyword>
<accession>A0ACB7UEE2</accession>
<dbReference type="EMBL" id="CM037027">
    <property type="protein sequence ID" value="KAH7658709.1"/>
    <property type="molecule type" value="Genomic_DNA"/>
</dbReference>
<organism evidence="1 2">
    <name type="scientific">Dioscorea alata</name>
    <name type="common">Purple yam</name>
    <dbReference type="NCBI Taxonomy" id="55571"/>
    <lineage>
        <taxon>Eukaryota</taxon>
        <taxon>Viridiplantae</taxon>
        <taxon>Streptophyta</taxon>
        <taxon>Embryophyta</taxon>
        <taxon>Tracheophyta</taxon>
        <taxon>Spermatophyta</taxon>
        <taxon>Magnoliopsida</taxon>
        <taxon>Liliopsida</taxon>
        <taxon>Dioscoreales</taxon>
        <taxon>Dioscoreaceae</taxon>
        <taxon>Dioscorea</taxon>
    </lineage>
</organism>
<dbReference type="Proteomes" id="UP000827976">
    <property type="component" value="Chromosome 17"/>
</dbReference>
<evidence type="ECO:0000313" key="1">
    <source>
        <dbReference type="EMBL" id="KAH7658709.1"/>
    </source>
</evidence>
<sequence>MAALAPGVLLKLLNAMNSGVTKPVGEHRSALLQVTDIVPADLDEKDLWPKHGFYIKVSDSSHSIYVSLPFDQDDLVLSNKIQLGQFIYVDRLESGSPVPMIIGVKPLPGRHPLVGTPEPITRTKGNVVKSSVVAMHRRGSWGPEQQNHESSPKVVKPLVLDFEEESNCSTPARERGKPCLMSPMIPGKSGMFLRSSVSGAMVSKGETLAKIRKSCIASRIPRNKSPFSSEKNTITTPPSKLRRNPATEEQSKTSSGLLLPGKLSAIGKEAIQNREAAQKVALQALRDASATETLVRVLKMFSDLSSSAKTETPAASFDRFLNFHQEITQAVTDMEAIQAATSITATNEKEAADNSYVLHELPHNSIDQNLSASKRRATAVTLAKNLKSNSNSNQKPCTDMTCSSLVKSIKLAKEIEAESGNWFMEFLEMALDKGMKKTKDSSKVSMNGSSCPQSLILKVINWVEVEQSDSNKRPVHPKAAQLARKLRIKAKNP</sequence>
<gene>
    <name evidence="1" type="ORF">IHE45_17G107700</name>
</gene>
<proteinExistence type="predicted"/>
<evidence type="ECO:0000313" key="2">
    <source>
        <dbReference type="Proteomes" id="UP000827976"/>
    </source>
</evidence>
<name>A0ACB7UEE2_DIOAL</name>
<comment type="caution">
    <text evidence="1">The sequence shown here is derived from an EMBL/GenBank/DDBJ whole genome shotgun (WGS) entry which is preliminary data.</text>
</comment>
<reference evidence="2" key="1">
    <citation type="journal article" date="2022" name="Nat. Commun.">
        <title>Chromosome evolution and the genetic basis of agronomically important traits in greater yam.</title>
        <authorList>
            <person name="Bredeson J.V."/>
            <person name="Lyons J.B."/>
            <person name="Oniyinde I.O."/>
            <person name="Okereke N.R."/>
            <person name="Kolade O."/>
            <person name="Nnabue I."/>
            <person name="Nwadili C.O."/>
            <person name="Hribova E."/>
            <person name="Parker M."/>
            <person name="Nwogha J."/>
            <person name="Shu S."/>
            <person name="Carlson J."/>
            <person name="Kariba R."/>
            <person name="Muthemba S."/>
            <person name="Knop K."/>
            <person name="Barton G.J."/>
            <person name="Sherwood A.V."/>
            <person name="Lopez-Montes A."/>
            <person name="Asiedu R."/>
            <person name="Jamnadass R."/>
            <person name="Muchugi A."/>
            <person name="Goodstein D."/>
            <person name="Egesi C.N."/>
            <person name="Featherston J."/>
            <person name="Asfaw A."/>
            <person name="Simpson G.G."/>
            <person name="Dolezel J."/>
            <person name="Hendre P.S."/>
            <person name="Van Deynze A."/>
            <person name="Kumar P.L."/>
            <person name="Obidiegwu J.E."/>
            <person name="Bhattacharjee R."/>
            <person name="Rokhsar D.S."/>
        </authorList>
    </citation>
    <scope>NUCLEOTIDE SEQUENCE [LARGE SCALE GENOMIC DNA]</scope>
    <source>
        <strain evidence="2">cv. TDa95/00328</strain>
    </source>
</reference>
<protein>
    <submittedName>
        <fullName evidence="1">Uncharacterized protein</fullName>
    </submittedName>
</protein>